<dbReference type="AlphaFoldDB" id="A0A1A7WZH3"/>
<reference evidence="1" key="2">
    <citation type="submission" date="2016-06" db="EMBL/GenBank/DDBJ databases">
        <title>The genome of a short-lived fish provides insights into sex chromosome evolution and the genetic control of aging.</title>
        <authorList>
            <person name="Reichwald K."/>
            <person name="Felder M."/>
            <person name="Petzold A."/>
            <person name="Koch P."/>
            <person name="Groth M."/>
            <person name="Platzer M."/>
        </authorList>
    </citation>
    <scope>NUCLEOTIDE SEQUENCE</scope>
    <source>
        <tissue evidence="1">Brain</tissue>
    </source>
</reference>
<dbReference type="EMBL" id="HADW01009705">
    <property type="protein sequence ID" value="SBP11105.1"/>
    <property type="molecule type" value="Transcribed_RNA"/>
</dbReference>
<evidence type="ECO:0000313" key="1">
    <source>
        <dbReference type="EMBL" id="SBP11105.1"/>
    </source>
</evidence>
<name>A0A1A7WZH3_9TELE</name>
<protein>
    <submittedName>
        <fullName evidence="1">Uncharacterized protein</fullName>
    </submittedName>
</protein>
<gene>
    <name evidence="1" type="primary">CU138508.1</name>
</gene>
<sequence length="108" mass="12071">MKTELRTQLATANVALTTDCWTSLTTESYITVTCHYIEPDWQLVINNGFATTLAESFKLLADTCNTSIIVIQQTKHSQLNRNKCSYRLINSSNLVKPEGIQSVKCLTA</sequence>
<proteinExistence type="predicted"/>
<reference evidence="1" key="1">
    <citation type="submission" date="2016-05" db="EMBL/GenBank/DDBJ databases">
        <authorList>
            <person name="Lavstsen T."/>
            <person name="Jespersen J.S."/>
        </authorList>
    </citation>
    <scope>NUCLEOTIDE SEQUENCE</scope>
    <source>
        <tissue evidence="1">Brain</tissue>
    </source>
</reference>
<organism evidence="1">
    <name type="scientific">Iconisemion striatum</name>
    <dbReference type="NCBI Taxonomy" id="60296"/>
    <lineage>
        <taxon>Eukaryota</taxon>
        <taxon>Metazoa</taxon>
        <taxon>Chordata</taxon>
        <taxon>Craniata</taxon>
        <taxon>Vertebrata</taxon>
        <taxon>Euteleostomi</taxon>
        <taxon>Actinopterygii</taxon>
        <taxon>Neopterygii</taxon>
        <taxon>Teleostei</taxon>
        <taxon>Neoteleostei</taxon>
        <taxon>Acanthomorphata</taxon>
        <taxon>Ovalentaria</taxon>
        <taxon>Atherinomorphae</taxon>
        <taxon>Cyprinodontiformes</taxon>
        <taxon>Nothobranchiidae</taxon>
        <taxon>Iconisemion</taxon>
    </lineage>
</organism>
<accession>A0A1A7WZH3</accession>